<keyword evidence="6" id="KW-1185">Reference proteome</keyword>
<evidence type="ECO:0000256" key="2">
    <source>
        <dbReference type="ARBA" id="ARBA00023125"/>
    </source>
</evidence>
<comment type="caution">
    <text evidence="5">The sequence shown here is derived from an EMBL/GenBank/DDBJ whole genome shotgun (WGS) entry which is preliminary data.</text>
</comment>
<dbReference type="PANTHER" id="PTHR36172">
    <property type="match status" value="1"/>
</dbReference>
<gene>
    <name evidence="5" type="ORF">FWILDA_LOCUS6225</name>
</gene>
<evidence type="ECO:0000256" key="3">
    <source>
        <dbReference type="ARBA" id="ARBA00023172"/>
    </source>
</evidence>
<dbReference type="InterPro" id="IPR021027">
    <property type="entry name" value="Transposase_put_HTH"/>
</dbReference>
<dbReference type="Proteomes" id="UP001153678">
    <property type="component" value="Unassembled WGS sequence"/>
</dbReference>
<dbReference type="InterPro" id="IPR051491">
    <property type="entry name" value="Recombinase/Transposase-rel"/>
</dbReference>
<dbReference type="AlphaFoldDB" id="A0A9W4SLI9"/>
<accession>A0A9W4SLI9</accession>
<dbReference type="Pfam" id="PF12323">
    <property type="entry name" value="HTH_OrfB_IS605"/>
    <property type="match status" value="1"/>
</dbReference>
<dbReference type="SUPFAM" id="SSF53041">
    <property type="entry name" value="Resolvase-like"/>
    <property type="match status" value="1"/>
</dbReference>
<dbReference type="OrthoDB" id="2438897at2759"/>
<dbReference type="InterPro" id="IPR036162">
    <property type="entry name" value="Resolvase-like_N_sf"/>
</dbReference>
<evidence type="ECO:0000313" key="5">
    <source>
        <dbReference type="EMBL" id="CAI2173714.1"/>
    </source>
</evidence>
<keyword evidence="1" id="KW-0229">DNA integration</keyword>
<keyword evidence="3" id="KW-0233">DNA recombination</keyword>
<name>A0A9W4SLI9_9GLOM</name>
<dbReference type="Gene3D" id="3.40.50.1390">
    <property type="entry name" value="Resolvase, N-terminal catalytic domain"/>
    <property type="match status" value="1"/>
</dbReference>
<dbReference type="GO" id="GO:0000150">
    <property type="term" value="F:DNA strand exchange activity"/>
    <property type="evidence" value="ECO:0007669"/>
    <property type="project" value="InterPro"/>
</dbReference>
<dbReference type="SMART" id="SM00857">
    <property type="entry name" value="Resolvase"/>
    <property type="match status" value="1"/>
</dbReference>
<dbReference type="InterPro" id="IPR006118">
    <property type="entry name" value="Recombinase_CS"/>
</dbReference>
<feature type="non-terminal residue" evidence="5">
    <location>
        <position position="1"/>
    </location>
</feature>
<evidence type="ECO:0000256" key="1">
    <source>
        <dbReference type="ARBA" id="ARBA00022908"/>
    </source>
</evidence>
<dbReference type="PROSITE" id="PS00397">
    <property type="entry name" value="RECOMBINASES_1"/>
    <property type="match status" value="1"/>
</dbReference>
<dbReference type="InterPro" id="IPR006119">
    <property type="entry name" value="Resolv_N"/>
</dbReference>
<keyword evidence="2" id="KW-0238">DNA-binding</keyword>
<sequence length="328" mass="37767">MIALPPDEPVSLIGEHSDLAIERKVEKRNELEESQVHNLSTKEREIWERVGRKGRKKFIIHGHNSSLNITTITTSSLAECSKFIEPTKTPGRKRFYSISDIQEIFGDNQQQSAQKTKICYARVSSEHQRDDLERQIEYEIFSDISSGLNWKHRGFVALLERIHAGGIEEVVVTQKLVEWIFEKNGTWLVILSTDISAESSETGELAEDFTSQIAGGEEMLPKSSKNSKKEVKKLPASKVQRIRIYPNQQERLKLRRWIGTARWTYNRCLTAVEKEGIKREKKDLRALCLNAKNFNDTKLKWILETPYDIRNEAMNDLLKGYSSNFAAK</sequence>
<reference evidence="5" key="1">
    <citation type="submission" date="2022-08" db="EMBL/GenBank/DDBJ databases">
        <authorList>
            <person name="Kallberg Y."/>
            <person name="Tangrot J."/>
            <person name="Rosling A."/>
        </authorList>
    </citation>
    <scope>NUCLEOTIDE SEQUENCE</scope>
    <source>
        <strain evidence="5">Wild A</strain>
    </source>
</reference>
<feature type="domain" description="Resolvase/invertase-type recombinase catalytic" evidence="4">
    <location>
        <begin position="117"/>
        <end position="217"/>
    </location>
</feature>
<protein>
    <submittedName>
        <fullName evidence="5">19355_t:CDS:1</fullName>
    </submittedName>
</protein>
<evidence type="ECO:0000259" key="4">
    <source>
        <dbReference type="SMART" id="SM00857"/>
    </source>
</evidence>
<evidence type="ECO:0000313" key="6">
    <source>
        <dbReference type="Proteomes" id="UP001153678"/>
    </source>
</evidence>
<dbReference type="GO" id="GO:0015074">
    <property type="term" value="P:DNA integration"/>
    <property type="evidence" value="ECO:0007669"/>
    <property type="project" value="UniProtKB-KW"/>
</dbReference>
<dbReference type="Pfam" id="PF00239">
    <property type="entry name" value="Resolvase"/>
    <property type="match status" value="1"/>
</dbReference>
<dbReference type="PANTHER" id="PTHR36172:SF1">
    <property type="entry name" value="RESOLVASE-RELATED"/>
    <property type="match status" value="1"/>
</dbReference>
<dbReference type="EMBL" id="CAMKVN010001105">
    <property type="protein sequence ID" value="CAI2173714.1"/>
    <property type="molecule type" value="Genomic_DNA"/>
</dbReference>
<proteinExistence type="predicted"/>
<dbReference type="GO" id="GO:0003677">
    <property type="term" value="F:DNA binding"/>
    <property type="evidence" value="ECO:0007669"/>
    <property type="project" value="UniProtKB-KW"/>
</dbReference>
<organism evidence="5 6">
    <name type="scientific">Funneliformis geosporum</name>
    <dbReference type="NCBI Taxonomy" id="1117311"/>
    <lineage>
        <taxon>Eukaryota</taxon>
        <taxon>Fungi</taxon>
        <taxon>Fungi incertae sedis</taxon>
        <taxon>Mucoromycota</taxon>
        <taxon>Glomeromycotina</taxon>
        <taxon>Glomeromycetes</taxon>
        <taxon>Glomerales</taxon>
        <taxon>Glomeraceae</taxon>
        <taxon>Funneliformis</taxon>
    </lineage>
</organism>